<dbReference type="Proteomes" id="UP000006053">
    <property type="component" value="Chromosome"/>
</dbReference>
<evidence type="ECO:0000256" key="4">
    <source>
        <dbReference type="ARBA" id="ARBA00022643"/>
    </source>
</evidence>
<dbReference type="InterPro" id="IPR029479">
    <property type="entry name" value="Nitroreductase"/>
</dbReference>
<comment type="cofactor">
    <cofactor evidence="1">
        <name>FMN</name>
        <dbReference type="ChEBI" id="CHEBI:58210"/>
    </cofactor>
</comment>
<keyword evidence="8" id="KW-1185">Reference proteome</keyword>
<feature type="domain" description="Nitroreductase" evidence="6">
    <location>
        <begin position="90"/>
        <end position="146"/>
    </location>
</feature>
<dbReference type="CDD" id="cd20609">
    <property type="entry name" value="nitroreductase"/>
    <property type="match status" value="1"/>
</dbReference>
<dbReference type="SUPFAM" id="SSF55469">
    <property type="entry name" value="FMN-dependent nitroreductase-like"/>
    <property type="match status" value="1"/>
</dbReference>
<feature type="domain" description="Nitroreductase" evidence="6">
    <location>
        <begin position="8"/>
        <end position="61"/>
    </location>
</feature>
<proteinExistence type="inferred from homology"/>
<dbReference type="KEGG" id="ddh:Desde_1538"/>
<reference evidence="8" key="1">
    <citation type="submission" date="2012-06" db="EMBL/GenBank/DDBJ databases">
        <title>Complete sequence of Desulfitobacterium dehalogenans ATCC 51507.</title>
        <authorList>
            <person name="Lucas S."/>
            <person name="Han J."/>
            <person name="Lapidus A."/>
            <person name="Cheng J.-F."/>
            <person name="Goodwin L."/>
            <person name="Pitluck S."/>
            <person name="Peters L."/>
            <person name="Ovchinnikova G."/>
            <person name="Teshima H."/>
            <person name="Detter J.C."/>
            <person name="Han C."/>
            <person name="Tapia R."/>
            <person name="Land M."/>
            <person name="Hauser L."/>
            <person name="Kyrpides N."/>
            <person name="Ivanova N."/>
            <person name="Pagani I."/>
            <person name="Kruse T."/>
            <person name="de Vos W.M."/>
            <person name="Smidt H."/>
            <person name="Woyke T."/>
        </authorList>
    </citation>
    <scope>NUCLEOTIDE SEQUENCE [LARGE SCALE GENOMIC DNA]</scope>
    <source>
        <strain evidence="8">ATCC 51507 / DSM 9161 / JW/IU-DC1</strain>
    </source>
</reference>
<name>I4A7L2_DESDJ</name>
<dbReference type="InterPro" id="IPR000415">
    <property type="entry name" value="Nitroreductase-like"/>
</dbReference>
<sequence length="177" mass="20377">MDFLELAKSRYSVRKFSTNRIVEEKLSLILEAGRVAPTAVNRQPQRILVLENEEDLAKLKPCIPYRFQETLALLVCYDKNESWKRSFDNKDSGEVDASIVATHMMLEAYNLGIGSTWVGHFDPQVTREMFQIPQNIEPVVLLLLGYPSHESSPNPNHYKRLDRAQTVYYGSFPEVEK</sequence>
<evidence type="ECO:0000313" key="8">
    <source>
        <dbReference type="Proteomes" id="UP000006053"/>
    </source>
</evidence>
<evidence type="ECO:0000259" key="6">
    <source>
        <dbReference type="Pfam" id="PF00881"/>
    </source>
</evidence>
<accession>I4A7L2</accession>
<dbReference type="PANTHER" id="PTHR43673:SF2">
    <property type="entry name" value="NITROREDUCTASE"/>
    <property type="match status" value="1"/>
</dbReference>
<gene>
    <name evidence="7" type="ordered locus">Desde_1538</name>
</gene>
<evidence type="ECO:0000256" key="5">
    <source>
        <dbReference type="ARBA" id="ARBA00023002"/>
    </source>
</evidence>
<dbReference type="EMBL" id="CP003348">
    <property type="protein sequence ID" value="AFL99946.1"/>
    <property type="molecule type" value="Genomic_DNA"/>
</dbReference>
<comment type="similarity">
    <text evidence="2">Belongs to the nitroreductase family.</text>
</comment>
<dbReference type="Pfam" id="PF00881">
    <property type="entry name" value="Nitroreductase"/>
    <property type="match status" value="2"/>
</dbReference>
<keyword evidence="5" id="KW-0560">Oxidoreductase</keyword>
<keyword evidence="3" id="KW-0285">Flavoprotein</keyword>
<dbReference type="GO" id="GO:0016491">
    <property type="term" value="F:oxidoreductase activity"/>
    <property type="evidence" value="ECO:0007669"/>
    <property type="project" value="UniProtKB-KW"/>
</dbReference>
<dbReference type="Gene3D" id="3.40.109.10">
    <property type="entry name" value="NADH Oxidase"/>
    <property type="match status" value="1"/>
</dbReference>
<dbReference type="STRING" id="756499.Desde_1538"/>
<dbReference type="AlphaFoldDB" id="I4A7L2"/>
<protein>
    <submittedName>
        <fullName evidence="7">Nitroreductase</fullName>
    </submittedName>
</protein>
<evidence type="ECO:0000256" key="2">
    <source>
        <dbReference type="ARBA" id="ARBA00007118"/>
    </source>
</evidence>
<dbReference type="RefSeq" id="WP_014793436.1">
    <property type="nucleotide sequence ID" value="NC_018017.1"/>
</dbReference>
<evidence type="ECO:0000256" key="3">
    <source>
        <dbReference type="ARBA" id="ARBA00022630"/>
    </source>
</evidence>
<dbReference type="OrthoDB" id="9812105at2"/>
<evidence type="ECO:0000256" key="1">
    <source>
        <dbReference type="ARBA" id="ARBA00001917"/>
    </source>
</evidence>
<dbReference type="HOGENOM" id="CLU_070764_7_1_9"/>
<keyword evidence="4" id="KW-0288">FMN</keyword>
<evidence type="ECO:0000313" key="7">
    <source>
        <dbReference type="EMBL" id="AFL99946.1"/>
    </source>
</evidence>
<reference evidence="7 8" key="2">
    <citation type="journal article" date="2015" name="J. Bacteriol.">
        <title>Genomic, proteomic, and biochemical analysis of the organohalide respiratory pathway in Desulfitobacterium dehalogenans.</title>
        <authorList>
            <person name="Kruse T."/>
            <person name="van de Pas B.A."/>
            <person name="Atteia A."/>
            <person name="Krab K."/>
            <person name="Hagen W.R."/>
            <person name="Goodwin L."/>
            <person name="Chain P."/>
            <person name="Boeren S."/>
            <person name="Maphosa F."/>
            <person name="Schraa G."/>
            <person name="de Vos W.M."/>
            <person name="van der Oost J."/>
            <person name="Smidt H."/>
            <person name="Stams A.J."/>
        </authorList>
    </citation>
    <scope>NUCLEOTIDE SEQUENCE [LARGE SCALE GENOMIC DNA]</scope>
    <source>
        <strain evidence="8">ATCC 51507 / DSM 9161 / JW/IU-DC1</strain>
    </source>
</reference>
<dbReference type="PANTHER" id="PTHR43673">
    <property type="entry name" value="NAD(P)H NITROREDUCTASE YDGI-RELATED"/>
    <property type="match status" value="1"/>
</dbReference>
<dbReference type="eggNOG" id="COG0778">
    <property type="taxonomic scope" value="Bacteria"/>
</dbReference>
<organism evidence="7 8">
    <name type="scientific">Desulfitobacterium dehalogenans (strain ATCC 51507 / DSM 9161 / JW/IU-DC1)</name>
    <dbReference type="NCBI Taxonomy" id="756499"/>
    <lineage>
        <taxon>Bacteria</taxon>
        <taxon>Bacillati</taxon>
        <taxon>Bacillota</taxon>
        <taxon>Clostridia</taxon>
        <taxon>Eubacteriales</taxon>
        <taxon>Desulfitobacteriaceae</taxon>
        <taxon>Desulfitobacterium</taxon>
    </lineage>
</organism>